<protein>
    <submittedName>
        <fullName evidence="10">Amino acid ABC transporter permease</fullName>
    </submittedName>
</protein>
<dbReference type="PANTHER" id="PTHR30614:SF0">
    <property type="entry name" value="L-CYSTINE TRANSPORT SYSTEM PERMEASE PROTEIN TCYL"/>
    <property type="match status" value="1"/>
</dbReference>
<dbReference type="InterPro" id="IPR035906">
    <property type="entry name" value="MetI-like_sf"/>
</dbReference>
<organism evidence="10 11">
    <name type="scientific">Tepidibacter hydrothermalis</name>
    <dbReference type="NCBI Taxonomy" id="3036126"/>
    <lineage>
        <taxon>Bacteria</taxon>
        <taxon>Bacillati</taxon>
        <taxon>Bacillota</taxon>
        <taxon>Clostridia</taxon>
        <taxon>Peptostreptococcales</taxon>
        <taxon>Peptostreptococcaceae</taxon>
        <taxon>Tepidibacter</taxon>
    </lineage>
</organism>
<dbReference type="EMBL" id="CP120733">
    <property type="protein sequence ID" value="WFD08946.1"/>
    <property type="molecule type" value="Genomic_DNA"/>
</dbReference>
<gene>
    <name evidence="10" type="ORF">P4S50_11155</name>
</gene>
<evidence type="ECO:0000256" key="3">
    <source>
        <dbReference type="ARBA" id="ARBA00022475"/>
    </source>
</evidence>
<proteinExistence type="inferred from homology"/>
<evidence type="ECO:0000256" key="4">
    <source>
        <dbReference type="ARBA" id="ARBA00022692"/>
    </source>
</evidence>
<dbReference type="RefSeq" id="WP_277730865.1">
    <property type="nucleotide sequence ID" value="NZ_CP120733.1"/>
</dbReference>
<dbReference type="CDD" id="cd06261">
    <property type="entry name" value="TM_PBP2"/>
    <property type="match status" value="1"/>
</dbReference>
<feature type="transmembrane region" description="Helical" evidence="8">
    <location>
        <begin position="20"/>
        <end position="45"/>
    </location>
</feature>
<keyword evidence="4 8" id="KW-0812">Transmembrane</keyword>
<reference evidence="10 11" key="1">
    <citation type="submission" date="2023-03" db="EMBL/GenBank/DDBJ databases">
        <title>Complete genome sequence of Tepidibacter sp. SWIR-1, isolated from a deep-sea hydrothermal vent.</title>
        <authorList>
            <person name="Li X."/>
        </authorList>
    </citation>
    <scope>NUCLEOTIDE SEQUENCE [LARGE SCALE GENOMIC DNA]</scope>
    <source>
        <strain evidence="10 11">SWIR-1</strain>
    </source>
</reference>
<dbReference type="PANTHER" id="PTHR30614">
    <property type="entry name" value="MEMBRANE COMPONENT OF AMINO ACID ABC TRANSPORTER"/>
    <property type="match status" value="1"/>
</dbReference>
<comment type="subcellular location">
    <subcellularLocation>
        <location evidence="1 8">Cell membrane</location>
        <topology evidence="1 8">Multi-pass membrane protein</topology>
    </subcellularLocation>
</comment>
<evidence type="ECO:0000256" key="8">
    <source>
        <dbReference type="RuleBase" id="RU363032"/>
    </source>
</evidence>
<dbReference type="InterPro" id="IPR000515">
    <property type="entry name" value="MetI-like"/>
</dbReference>
<dbReference type="Proteomes" id="UP001222800">
    <property type="component" value="Chromosome"/>
</dbReference>
<feature type="domain" description="ABC transmembrane type-1" evidence="9">
    <location>
        <begin position="21"/>
        <end position="212"/>
    </location>
</feature>
<dbReference type="Gene3D" id="1.10.3720.10">
    <property type="entry name" value="MetI-like"/>
    <property type="match status" value="1"/>
</dbReference>
<keyword evidence="5" id="KW-0029">Amino-acid transport</keyword>
<feature type="transmembrane region" description="Helical" evidence="8">
    <location>
        <begin position="194"/>
        <end position="212"/>
    </location>
</feature>
<keyword evidence="2 8" id="KW-0813">Transport</keyword>
<dbReference type="InterPro" id="IPR010065">
    <property type="entry name" value="AA_ABC_transptr_permease_3TM"/>
</dbReference>
<keyword evidence="7 8" id="KW-0472">Membrane</keyword>
<keyword evidence="6 8" id="KW-1133">Transmembrane helix</keyword>
<dbReference type="SUPFAM" id="SSF161098">
    <property type="entry name" value="MetI-like"/>
    <property type="match status" value="1"/>
</dbReference>
<dbReference type="NCBIfam" id="TIGR01726">
    <property type="entry name" value="HEQRo_perm_3TM"/>
    <property type="match status" value="1"/>
</dbReference>
<evidence type="ECO:0000256" key="6">
    <source>
        <dbReference type="ARBA" id="ARBA00022989"/>
    </source>
</evidence>
<comment type="similarity">
    <text evidence="8">Belongs to the binding-protein-dependent transport system permease family.</text>
</comment>
<dbReference type="InterPro" id="IPR043429">
    <property type="entry name" value="ArtM/GltK/GlnP/TcyL/YhdX-like"/>
</dbReference>
<dbReference type="Pfam" id="PF00528">
    <property type="entry name" value="BPD_transp_1"/>
    <property type="match status" value="1"/>
</dbReference>
<feature type="transmembrane region" description="Helical" evidence="8">
    <location>
        <begin position="83"/>
        <end position="103"/>
    </location>
</feature>
<evidence type="ECO:0000256" key="7">
    <source>
        <dbReference type="ARBA" id="ARBA00023136"/>
    </source>
</evidence>
<evidence type="ECO:0000256" key="5">
    <source>
        <dbReference type="ARBA" id="ARBA00022970"/>
    </source>
</evidence>
<accession>A0ABY8E7R3</accession>
<feature type="transmembrane region" description="Helical" evidence="8">
    <location>
        <begin position="57"/>
        <end position="77"/>
    </location>
</feature>
<evidence type="ECO:0000313" key="11">
    <source>
        <dbReference type="Proteomes" id="UP001222800"/>
    </source>
</evidence>
<keyword evidence="3" id="KW-1003">Cell membrane</keyword>
<evidence type="ECO:0000259" key="9">
    <source>
        <dbReference type="PROSITE" id="PS50928"/>
    </source>
</evidence>
<sequence>MNINFSVEYFIGRFPEFIKFLPITLSLALISIVIGLVVGTSIALIRTYEIKILYPLSKIYVSFFRGTPLLVQLFIFYYGLPQIIPSLGGINAYTAAFLTLSINSSAYMSEIIRAAINSVDKGQMEAALSVGMTYFQGMTKIVLPQAARIAIPSLGNTFISLMKETSLAFVLGVSEMLAAAKMGSAASYRFFENYLAVGIIYWIITILFTYIIDRLERNMSKAY</sequence>
<name>A0ABY8E7R3_9FIRM</name>
<evidence type="ECO:0000313" key="10">
    <source>
        <dbReference type="EMBL" id="WFD08946.1"/>
    </source>
</evidence>
<keyword evidence="11" id="KW-1185">Reference proteome</keyword>
<evidence type="ECO:0000256" key="2">
    <source>
        <dbReference type="ARBA" id="ARBA00022448"/>
    </source>
</evidence>
<dbReference type="PROSITE" id="PS50928">
    <property type="entry name" value="ABC_TM1"/>
    <property type="match status" value="1"/>
</dbReference>
<evidence type="ECO:0000256" key="1">
    <source>
        <dbReference type="ARBA" id="ARBA00004651"/>
    </source>
</evidence>